<sequence length="174" mass="18809">MSQEPEATQAAVRAQLLRHYTETLAALPAELALVRSHPDLPKAVFHGYTAPHDYDPIHDYDWLWEKFSIGYWLLGTTPESCERYFDLVLGVWSDRGWLTGTTGTSRPRSGGAKIPGGYGLGVTQSMNGYLSIVGSTPPFPVDSAAGDPLPDRIDHPSRSDGSDGSVGEGQPAQP</sequence>
<evidence type="ECO:0000313" key="3">
    <source>
        <dbReference type="Proteomes" id="UP000656881"/>
    </source>
</evidence>
<comment type="caution">
    <text evidence="2">The sequence shown here is derived from an EMBL/GenBank/DDBJ whole genome shotgun (WGS) entry which is preliminary data.</text>
</comment>
<keyword evidence="3" id="KW-1185">Reference proteome</keyword>
<dbReference type="RefSeq" id="WP_189174679.1">
    <property type="nucleotide sequence ID" value="NZ_BMNG01000007.1"/>
</dbReference>
<evidence type="ECO:0000256" key="1">
    <source>
        <dbReference type="SAM" id="MobiDB-lite"/>
    </source>
</evidence>
<reference evidence="3" key="1">
    <citation type="journal article" date="2019" name="Int. J. Syst. Evol. Microbiol.">
        <title>The Global Catalogue of Microorganisms (GCM) 10K type strain sequencing project: providing services to taxonomists for standard genome sequencing and annotation.</title>
        <authorList>
            <consortium name="The Broad Institute Genomics Platform"/>
            <consortium name="The Broad Institute Genome Sequencing Center for Infectious Disease"/>
            <person name="Wu L."/>
            <person name="Ma J."/>
        </authorList>
    </citation>
    <scope>NUCLEOTIDE SEQUENCE [LARGE SCALE GENOMIC DNA]</scope>
    <source>
        <strain evidence="3">CGMCC 4.7349</strain>
    </source>
</reference>
<feature type="region of interest" description="Disordered" evidence="1">
    <location>
        <begin position="140"/>
        <end position="174"/>
    </location>
</feature>
<gene>
    <name evidence="2" type="ORF">GCM10012286_35500</name>
</gene>
<feature type="compositionally biased region" description="Basic and acidic residues" evidence="1">
    <location>
        <begin position="149"/>
        <end position="161"/>
    </location>
</feature>
<name>A0ABQ2M2A6_9ACTN</name>
<accession>A0ABQ2M2A6</accession>
<evidence type="ECO:0000313" key="2">
    <source>
        <dbReference type="EMBL" id="GGO45885.1"/>
    </source>
</evidence>
<dbReference type="Proteomes" id="UP000656881">
    <property type="component" value="Unassembled WGS sequence"/>
</dbReference>
<protein>
    <submittedName>
        <fullName evidence="2">Uncharacterized protein</fullName>
    </submittedName>
</protein>
<proteinExistence type="predicted"/>
<organism evidence="2 3">
    <name type="scientific">Streptomyces lasiicapitis</name>
    <dbReference type="NCBI Taxonomy" id="1923961"/>
    <lineage>
        <taxon>Bacteria</taxon>
        <taxon>Bacillati</taxon>
        <taxon>Actinomycetota</taxon>
        <taxon>Actinomycetes</taxon>
        <taxon>Kitasatosporales</taxon>
        <taxon>Streptomycetaceae</taxon>
        <taxon>Streptomyces</taxon>
    </lineage>
</organism>
<dbReference type="EMBL" id="BMNG01000007">
    <property type="protein sequence ID" value="GGO45885.1"/>
    <property type="molecule type" value="Genomic_DNA"/>
</dbReference>